<dbReference type="Pfam" id="PF18395">
    <property type="entry name" value="Cas3_C"/>
    <property type="match status" value="1"/>
</dbReference>
<evidence type="ECO:0000256" key="5">
    <source>
        <dbReference type="ARBA" id="ARBA00022741"/>
    </source>
</evidence>
<dbReference type="PROSITE" id="PS51643">
    <property type="entry name" value="HD_CAS3"/>
    <property type="match status" value="1"/>
</dbReference>
<evidence type="ECO:0000259" key="11">
    <source>
        <dbReference type="PROSITE" id="PS51643"/>
    </source>
</evidence>
<gene>
    <name evidence="12" type="primary">cas3</name>
    <name evidence="12" type="ORF">OS125_10670</name>
</gene>
<sequence length="974" mass="105944">MMQSVFHPQPPPPEPLRSAWAKSPRAYGGESTEMLPLYVHLDDTASVADAMWDTWLSPATRHSVAKSLGTELLARKTAVFLAAGHDIGKHSSAFAMQVETLAQRMRTAGASFLPLSAMDRRGAPHSVISYLSLLQWFEAKTGVWGNPGAKALAGVVGGHHGIYPDETRLPTTVSAYANESHLHWNGDRMSWWNRAAATAGLSDPELETLAFCTPTQSALHVLTGFIIVCDWIASNADLFPLASATDRKARTERALRALALPGPWSPEDVRDTEELFASRFNLPRGSTPRTTQLAAMKAATDMETPGLILVEAPTGEGKTEAALAAAEIVASRFGYGGAVVALPTCATSDGIFPRILDWLTRAVPDGEETSAVLCHSRAQFNDEYRGLMEGRDRLHPIYDDAEDTGHGDGCSRISAHWWLRGRKKAALADFSVGTIDQVLFAALASKHVMLRHLGLSGKVVILDEVHSADTYMAVYLDRVLEWLAAAGTTVIALSATLSPARRAEMCTAYARGQRSSVPAVTRSMSFAERRARRRKPKSDPEAAIRKQASEVTGYPAISTVSGGSLSVLTPPPSGRTRTFTIRSTGESPASIAREALDMTRSGGCVGIVANTVSRAQEIFRSLSGALPEEEVFLLHSRFLAVDRREREKKLLHLLGPGGERPNRLIVVATQVIEQSLDIDFDALISDLAPLDLLIQRAGRMHRHARNNNGRPANLRSATLHISGVTGVDFGSSELPGEPPVFPVGSVRVYGAASLLRTVITLLRHGPVITSPDHVSGLVDAAYSRSLDVPDSWREAWTSAHDKEDQEHRDSRERAGTFLVAPPTRGDTIGWATVSDEEPGDRKRGVPQVRDADSTYEVIVIQEQDGNLISLPWIGEHGGRVVNAIAGVDDELARSIATCTVTLPAFLSKGKLGDDFLVTLEDNYIDVWQKSHWLKGQLPLILDKNLTTHINQYKIWYDMKTGIEIKKYSSGEKGE</sequence>
<dbReference type="InterPro" id="IPR038257">
    <property type="entry name" value="CRISPR-assoc_Cas3_HD_sf"/>
</dbReference>
<keyword evidence="6" id="KW-0378">Hydrolase</keyword>
<dbReference type="CDD" id="cd17930">
    <property type="entry name" value="DEXHc_cas3"/>
    <property type="match status" value="1"/>
</dbReference>
<dbReference type="Gene3D" id="3.40.50.300">
    <property type="entry name" value="P-loop containing nucleotide triphosphate hydrolases"/>
    <property type="match status" value="2"/>
</dbReference>
<feature type="domain" description="HD Cas3-type" evidence="11">
    <location>
        <begin position="30"/>
        <end position="232"/>
    </location>
</feature>
<dbReference type="InterPro" id="IPR001650">
    <property type="entry name" value="Helicase_C-like"/>
</dbReference>
<dbReference type="InterPro" id="IPR054712">
    <property type="entry name" value="Cas3-like_dom"/>
</dbReference>
<dbReference type="Pfam" id="PF22590">
    <property type="entry name" value="Cas3-like_C_2"/>
    <property type="match status" value="1"/>
</dbReference>
<dbReference type="Pfam" id="PF18019">
    <property type="entry name" value="Cas3_HD"/>
    <property type="match status" value="1"/>
</dbReference>
<proteinExistence type="inferred from homology"/>
<keyword evidence="13" id="KW-1185">Reference proteome</keyword>
<dbReference type="InterPro" id="IPR006483">
    <property type="entry name" value="CRISPR-assoc_Cas3_HD"/>
</dbReference>
<protein>
    <submittedName>
        <fullName evidence="12">CRISPR-associated helicase Cas3</fullName>
    </submittedName>
</protein>
<evidence type="ECO:0000256" key="2">
    <source>
        <dbReference type="ARBA" id="ARBA00009046"/>
    </source>
</evidence>
<name>A0ABT3WTY4_9CORY</name>
<evidence type="ECO:0000256" key="4">
    <source>
        <dbReference type="ARBA" id="ARBA00022723"/>
    </source>
</evidence>
<dbReference type="RefSeq" id="WP_267186789.1">
    <property type="nucleotide sequence ID" value="NZ_JAPMKV010000008.1"/>
</dbReference>
<keyword evidence="5" id="KW-0547">Nucleotide-binding</keyword>
<reference evidence="12" key="1">
    <citation type="submission" date="2022-11" db="EMBL/GenBank/DDBJ databases">
        <title>Corynebacterium sp. isolated from Penguins.</title>
        <authorList>
            <person name="Sedlar K."/>
            <person name="Svec P."/>
        </authorList>
    </citation>
    <scope>NUCLEOTIDE SEQUENCE</scope>
    <source>
        <strain evidence="12">P7003</strain>
    </source>
</reference>
<organism evidence="12 13">
    <name type="scientific">Corynebacterium pygosceleis</name>
    <dbReference type="NCBI Taxonomy" id="2800406"/>
    <lineage>
        <taxon>Bacteria</taxon>
        <taxon>Bacillati</taxon>
        <taxon>Actinomycetota</taxon>
        <taxon>Actinomycetes</taxon>
        <taxon>Mycobacteriales</taxon>
        <taxon>Corynebacteriaceae</taxon>
        <taxon>Corynebacterium</taxon>
    </lineage>
</organism>
<dbReference type="SUPFAM" id="SSF52540">
    <property type="entry name" value="P-loop containing nucleoside triphosphate hydrolases"/>
    <property type="match status" value="1"/>
</dbReference>
<feature type="region of interest" description="Disordered" evidence="10">
    <location>
        <begin position="1"/>
        <end position="20"/>
    </location>
</feature>
<dbReference type="EMBL" id="JAPMKV010000008">
    <property type="protein sequence ID" value="MCX7445697.1"/>
    <property type="molecule type" value="Genomic_DNA"/>
</dbReference>
<dbReference type="PANTHER" id="PTHR47963:SF9">
    <property type="entry name" value="CRISPR-ASSOCIATED ENDONUCLEASE_HELICASE CAS3"/>
    <property type="match status" value="1"/>
</dbReference>
<dbReference type="InterPro" id="IPR041372">
    <property type="entry name" value="Cas3_C"/>
</dbReference>
<evidence type="ECO:0000313" key="12">
    <source>
        <dbReference type="EMBL" id="MCX7445697.1"/>
    </source>
</evidence>
<dbReference type="Gene3D" id="1.10.3210.30">
    <property type="match status" value="1"/>
</dbReference>
<dbReference type="InterPro" id="IPR050547">
    <property type="entry name" value="DEAD_box_RNA_helicases"/>
</dbReference>
<evidence type="ECO:0000256" key="9">
    <source>
        <dbReference type="ARBA" id="ARBA00023118"/>
    </source>
</evidence>
<keyword evidence="4" id="KW-0479">Metal-binding</keyword>
<dbReference type="SMART" id="SM00490">
    <property type="entry name" value="HELICc"/>
    <property type="match status" value="1"/>
</dbReference>
<accession>A0ABT3WTY4</accession>
<evidence type="ECO:0000256" key="10">
    <source>
        <dbReference type="SAM" id="MobiDB-lite"/>
    </source>
</evidence>
<keyword evidence="8" id="KW-0067">ATP-binding</keyword>
<comment type="caution">
    <text evidence="12">The sequence shown here is derived from an EMBL/GenBank/DDBJ whole genome shotgun (WGS) entry which is preliminary data.</text>
</comment>
<evidence type="ECO:0000256" key="8">
    <source>
        <dbReference type="ARBA" id="ARBA00022840"/>
    </source>
</evidence>
<comment type="similarity">
    <text evidence="1">In the N-terminal section; belongs to the CRISPR-associated nuclease Cas3-HD family.</text>
</comment>
<evidence type="ECO:0000256" key="7">
    <source>
        <dbReference type="ARBA" id="ARBA00022806"/>
    </source>
</evidence>
<evidence type="ECO:0000256" key="6">
    <source>
        <dbReference type="ARBA" id="ARBA00022801"/>
    </source>
</evidence>
<evidence type="ECO:0000313" key="13">
    <source>
        <dbReference type="Proteomes" id="UP001081709"/>
    </source>
</evidence>
<dbReference type="NCBIfam" id="TIGR01596">
    <property type="entry name" value="cas3_HD"/>
    <property type="match status" value="1"/>
</dbReference>
<dbReference type="PANTHER" id="PTHR47963">
    <property type="entry name" value="DEAD-BOX ATP-DEPENDENT RNA HELICASE 47, MITOCHONDRIAL"/>
    <property type="match status" value="1"/>
</dbReference>
<dbReference type="CDD" id="cd09641">
    <property type="entry name" value="Cas3''_I"/>
    <property type="match status" value="1"/>
</dbReference>
<dbReference type="Proteomes" id="UP001081709">
    <property type="component" value="Unassembled WGS sequence"/>
</dbReference>
<comment type="similarity">
    <text evidence="2">In the central section; belongs to the CRISPR-associated helicase Cas3 family.</text>
</comment>
<keyword evidence="9" id="KW-0051">Antiviral defense</keyword>
<dbReference type="InterPro" id="IPR006474">
    <property type="entry name" value="Helicase_Cas3_CRISPR-ass_core"/>
</dbReference>
<keyword evidence="3" id="KW-0540">Nuclease</keyword>
<keyword evidence="7" id="KW-0347">Helicase</keyword>
<evidence type="ECO:0000256" key="3">
    <source>
        <dbReference type="ARBA" id="ARBA00022722"/>
    </source>
</evidence>
<dbReference type="NCBIfam" id="TIGR01587">
    <property type="entry name" value="cas3_core"/>
    <property type="match status" value="1"/>
</dbReference>
<dbReference type="InterPro" id="IPR027417">
    <property type="entry name" value="P-loop_NTPase"/>
</dbReference>
<evidence type="ECO:0000256" key="1">
    <source>
        <dbReference type="ARBA" id="ARBA00006847"/>
    </source>
</evidence>